<dbReference type="AlphaFoldDB" id="A0A845AI58"/>
<dbReference type="SUPFAM" id="SSF53756">
    <property type="entry name" value="UDP-Glycosyltransferase/glycogen phosphorylase"/>
    <property type="match status" value="1"/>
</dbReference>
<protein>
    <submittedName>
        <fullName evidence="2">Glycosyltransferase</fullName>
    </submittedName>
</protein>
<evidence type="ECO:0000259" key="1">
    <source>
        <dbReference type="Pfam" id="PF00534"/>
    </source>
</evidence>
<dbReference type="PANTHER" id="PTHR45947:SF3">
    <property type="entry name" value="SULFOQUINOVOSYL TRANSFERASE SQD2"/>
    <property type="match status" value="1"/>
</dbReference>
<name>A0A845AI58_9SPHN</name>
<dbReference type="CDD" id="cd03801">
    <property type="entry name" value="GT4_PimA-like"/>
    <property type="match status" value="1"/>
</dbReference>
<keyword evidence="3" id="KW-1185">Reference proteome</keyword>
<dbReference type="Pfam" id="PF00534">
    <property type="entry name" value="Glycos_transf_1"/>
    <property type="match status" value="1"/>
</dbReference>
<dbReference type="InterPro" id="IPR001296">
    <property type="entry name" value="Glyco_trans_1"/>
</dbReference>
<comment type="caution">
    <text evidence="2">The sequence shown here is derived from an EMBL/GenBank/DDBJ whole genome shotgun (WGS) entry which is preliminary data.</text>
</comment>
<dbReference type="GO" id="GO:0016757">
    <property type="term" value="F:glycosyltransferase activity"/>
    <property type="evidence" value="ECO:0007669"/>
    <property type="project" value="InterPro"/>
</dbReference>
<reference evidence="2 3" key="1">
    <citation type="submission" date="2019-12" db="EMBL/GenBank/DDBJ databases">
        <title>Genomic-based taxomic classification of the family Erythrobacteraceae.</title>
        <authorList>
            <person name="Xu L."/>
        </authorList>
    </citation>
    <scope>NUCLEOTIDE SEQUENCE [LARGE SCALE GENOMIC DNA]</scope>
    <source>
        <strain evidence="2 3">KEMB 9005-328</strain>
    </source>
</reference>
<evidence type="ECO:0000313" key="3">
    <source>
        <dbReference type="Proteomes" id="UP000439780"/>
    </source>
</evidence>
<gene>
    <name evidence="2" type="ORF">GRI58_07170</name>
</gene>
<organism evidence="2 3">
    <name type="scientific">Qipengyuania algicida</name>
    <dbReference type="NCBI Taxonomy" id="1836209"/>
    <lineage>
        <taxon>Bacteria</taxon>
        <taxon>Pseudomonadati</taxon>
        <taxon>Pseudomonadota</taxon>
        <taxon>Alphaproteobacteria</taxon>
        <taxon>Sphingomonadales</taxon>
        <taxon>Erythrobacteraceae</taxon>
        <taxon>Qipengyuania</taxon>
    </lineage>
</organism>
<accession>A0A845AI58</accession>
<dbReference type="InterPro" id="IPR050194">
    <property type="entry name" value="Glycosyltransferase_grp1"/>
</dbReference>
<dbReference type="Gene3D" id="3.40.50.2000">
    <property type="entry name" value="Glycogen Phosphorylase B"/>
    <property type="match status" value="2"/>
</dbReference>
<keyword evidence="2" id="KW-0808">Transferase</keyword>
<feature type="domain" description="Glycosyl transferase family 1" evidence="1">
    <location>
        <begin position="184"/>
        <end position="337"/>
    </location>
</feature>
<dbReference type="EMBL" id="WTYA01000004">
    <property type="protein sequence ID" value="MXP28601.1"/>
    <property type="molecule type" value="Genomic_DNA"/>
</dbReference>
<dbReference type="OrthoDB" id="5490290at2"/>
<evidence type="ECO:0000313" key="2">
    <source>
        <dbReference type="EMBL" id="MXP28601.1"/>
    </source>
</evidence>
<sequence>MSLRILFALPGLHRVGRGAEIALMSVASELAKGGDKVTLIGSGEPSEGTPYKFLHSGALPRGLFERFPKLPTLRNETAYEELTFLPGFLWQYNPSDYDITVACSYPFVQWALRRPSGGERPAHIFVTQNGDWPVHSNKSEYRFFSCDGVICINPDYYETARSLWRAALIPNGVAVDHFTPGPGDRAKFGLPEGKRLVLMVSALIASKRVDEGIRAIAQLPDVHLVCAGDGPERAAIDRLAAELLPGRFTRLTAAPADMPLLYRSCDAFLHLSLDESFGNVFVEALACGLPVVAEDWERTRWIVGDDQFLCNTRDQNALAEQIEQSLAPGEAHAEIGRERAQQFSWANVATQYRDFFEQVIAARRSSAD</sequence>
<dbReference type="Proteomes" id="UP000439780">
    <property type="component" value="Unassembled WGS sequence"/>
</dbReference>
<dbReference type="PANTHER" id="PTHR45947">
    <property type="entry name" value="SULFOQUINOVOSYL TRANSFERASE SQD2"/>
    <property type="match status" value="1"/>
</dbReference>
<proteinExistence type="predicted"/>